<dbReference type="InterPro" id="IPR046791">
    <property type="entry name" value="Polycystin_dom"/>
</dbReference>
<keyword evidence="4" id="KW-1133">Transmembrane helix</keyword>
<name>A0A2G9TUL7_TELCI</name>
<evidence type="ECO:0000256" key="3">
    <source>
        <dbReference type="ARBA" id="ARBA00022692"/>
    </source>
</evidence>
<dbReference type="EMBL" id="KZ353336">
    <property type="protein sequence ID" value="PIO61598.1"/>
    <property type="molecule type" value="Genomic_DNA"/>
</dbReference>
<reference evidence="7 8" key="1">
    <citation type="submission" date="2015-09" db="EMBL/GenBank/DDBJ databases">
        <title>Draft genome of the parasitic nematode Teladorsagia circumcincta isolate WARC Sus (inbred).</title>
        <authorList>
            <person name="Mitreva M."/>
        </authorList>
    </citation>
    <scope>NUCLEOTIDE SEQUENCE [LARGE SCALE GENOMIC DNA]</scope>
    <source>
        <strain evidence="7 8">S</strain>
    </source>
</reference>
<dbReference type="GO" id="GO:0005262">
    <property type="term" value="F:calcium channel activity"/>
    <property type="evidence" value="ECO:0007669"/>
    <property type="project" value="TreeGrafter"/>
</dbReference>
<dbReference type="GO" id="GO:0016020">
    <property type="term" value="C:membrane"/>
    <property type="evidence" value="ECO:0007669"/>
    <property type="project" value="UniProtKB-SubCell"/>
</dbReference>
<keyword evidence="3" id="KW-0812">Transmembrane</keyword>
<accession>A0A2G9TUL7</accession>
<feature type="domain" description="Polycystin" evidence="6">
    <location>
        <begin position="1"/>
        <end position="77"/>
    </location>
</feature>
<feature type="domain" description="Polycystin" evidence="6">
    <location>
        <begin position="89"/>
        <end position="136"/>
    </location>
</feature>
<dbReference type="PANTHER" id="PTHR10877">
    <property type="entry name" value="POLYCYSTIN FAMILY MEMBER"/>
    <property type="match status" value="1"/>
</dbReference>
<evidence type="ECO:0000256" key="2">
    <source>
        <dbReference type="ARBA" id="ARBA00007200"/>
    </source>
</evidence>
<dbReference type="GO" id="GO:0050982">
    <property type="term" value="P:detection of mechanical stimulus"/>
    <property type="evidence" value="ECO:0007669"/>
    <property type="project" value="TreeGrafter"/>
</dbReference>
<gene>
    <name evidence="7" type="ORF">TELCIR_16874</name>
</gene>
<organism evidence="7 8">
    <name type="scientific">Teladorsagia circumcincta</name>
    <name type="common">Brown stomach worm</name>
    <name type="synonym">Ostertagia circumcincta</name>
    <dbReference type="NCBI Taxonomy" id="45464"/>
    <lineage>
        <taxon>Eukaryota</taxon>
        <taxon>Metazoa</taxon>
        <taxon>Ecdysozoa</taxon>
        <taxon>Nematoda</taxon>
        <taxon>Chromadorea</taxon>
        <taxon>Rhabditida</taxon>
        <taxon>Rhabditina</taxon>
        <taxon>Rhabditomorpha</taxon>
        <taxon>Strongyloidea</taxon>
        <taxon>Trichostrongylidae</taxon>
        <taxon>Teladorsagia</taxon>
    </lineage>
</organism>
<evidence type="ECO:0000256" key="5">
    <source>
        <dbReference type="ARBA" id="ARBA00023136"/>
    </source>
</evidence>
<evidence type="ECO:0000256" key="1">
    <source>
        <dbReference type="ARBA" id="ARBA00004141"/>
    </source>
</evidence>
<keyword evidence="5" id="KW-0472">Membrane</keyword>
<evidence type="ECO:0000313" key="8">
    <source>
        <dbReference type="Proteomes" id="UP000230423"/>
    </source>
</evidence>
<dbReference type="Proteomes" id="UP000230423">
    <property type="component" value="Unassembled WGS sequence"/>
</dbReference>
<comment type="subcellular location">
    <subcellularLocation>
        <location evidence="1">Membrane</location>
        <topology evidence="1">Multi-pass membrane protein</topology>
    </subcellularLocation>
</comment>
<protein>
    <recommendedName>
        <fullName evidence="6">Polycystin domain-containing protein</fullName>
    </recommendedName>
</protein>
<proteinExistence type="inferred from homology"/>
<dbReference type="OrthoDB" id="5852752at2759"/>
<dbReference type="InterPro" id="IPR051223">
    <property type="entry name" value="Polycystin"/>
</dbReference>
<keyword evidence="8" id="KW-1185">Reference proteome</keyword>
<evidence type="ECO:0000256" key="4">
    <source>
        <dbReference type="ARBA" id="ARBA00022989"/>
    </source>
</evidence>
<sequence>MDDIWNFLEVEFMSSLYKSDDPFTVDEAAMVYYNNRLLGRPRIRMLKVRNDSCTVIASFAREITECFSNFNPIVEDRATIPPGTSEAYSNRWIDRGTRALIIDFSLFNANVNLFSIARAAMRTAPVQLKVWKERLQWYVLLPERPRKELHYAK</sequence>
<dbReference type="PANTHER" id="PTHR10877:SF183">
    <property type="entry name" value="AT14535P-RELATED"/>
    <property type="match status" value="1"/>
</dbReference>
<dbReference type="AlphaFoldDB" id="A0A2G9TUL7"/>
<dbReference type="Pfam" id="PF20519">
    <property type="entry name" value="Polycystin_dom"/>
    <property type="match status" value="2"/>
</dbReference>
<evidence type="ECO:0000313" key="7">
    <source>
        <dbReference type="EMBL" id="PIO61598.1"/>
    </source>
</evidence>
<evidence type="ECO:0000259" key="6">
    <source>
        <dbReference type="Pfam" id="PF20519"/>
    </source>
</evidence>
<comment type="similarity">
    <text evidence="2">Belongs to the polycystin family.</text>
</comment>